<dbReference type="AlphaFoldDB" id="A0A0E4H4P9"/>
<proteinExistence type="predicted"/>
<organism evidence="1 2">
    <name type="scientific">Streptococcus varani</name>
    <dbReference type="NCBI Taxonomy" id="1608583"/>
    <lineage>
        <taxon>Bacteria</taxon>
        <taxon>Bacillati</taxon>
        <taxon>Bacillota</taxon>
        <taxon>Bacilli</taxon>
        <taxon>Lactobacillales</taxon>
        <taxon>Streptococcaceae</taxon>
        <taxon>Streptococcus</taxon>
    </lineage>
</organism>
<evidence type="ECO:0000313" key="1">
    <source>
        <dbReference type="EMBL" id="CQR24743.1"/>
    </source>
</evidence>
<keyword evidence="2" id="KW-1185">Reference proteome</keyword>
<dbReference type="EMBL" id="CTEN01000002">
    <property type="protein sequence ID" value="CQR24743.1"/>
    <property type="molecule type" value="Genomic_DNA"/>
</dbReference>
<sequence>MTTLREIFHQAPKLFFSQEGLVNINILINLISNSSELILVPGLLLPFYVGEERKRYELYQYELIINGFEEKEFEEFILKRTSKSTIEEIDKKIIKILSYCFIKIQMMEDDKTNFFRYIDFLKNEADLRKEMVEIFGEFSPTNIYFDFY</sequence>
<accession>A0A0E4H4P9</accession>
<dbReference type="RefSeq" id="WP_093650355.1">
    <property type="nucleotide sequence ID" value="NZ_CTEN01000002.1"/>
</dbReference>
<evidence type="ECO:0000313" key="2">
    <source>
        <dbReference type="Proteomes" id="UP000198604"/>
    </source>
</evidence>
<reference evidence="2" key="1">
    <citation type="submission" date="2015-03" db="EMBL/GenBank/DDBJ databases">
        <authorList>
            <person name="Urmite Genomes"/>
        </authorList>
    </citation>
    <scope>NUCLEOTIDE SEQUENCE [LARGE SCALE GENOMIC DNA]</scope>
    <source>
        <strain evidence="2">FF10</strain>
    </source>
</reference>
<gene>
    <name evidence="1" type="ORF">BN1356_01099</name>
</gene>
<name>A0A0E4H4P9_9STRE</name>
<dbReference type="Proteomes" id="UP000198604">
    <property type="component" value="Unassembled WGS sequence"/>
</dbReference>
<protein>
    <submittedName>
        <fullName evidence="1">Uncharacterized protein</fullName>
    </submittedName>
</protein>